<dbReference type="Proteomes" id="UP000609531">
    <property type="component" value="Unassembled WGS sequence"/>
</dbReference>
<comment type="cofactor">
    <cofactor evidence="1">
        <name>Mg(2+)</name>
        <dbReference type="ChEBI" id="CHEBI:18420"/>
    </cofactor>
</comment>
<feature type="binding site" evidence="5">
    <location>
        <position position="114"/>
    </location>
    <ligand>
        <name>substrate</name>
    </ligand>
</feature>
<evidence type="ECO:0000259" key="7">
    <source>
        <dbReference type="Pfam" id="PF03328"/>
    </source>
</evidence>
<feature type="binding site" evidence="6">
    <location>
        <position position="143"/>
    </location>
    <ligand>
        <name>Mg(2+)</name>
        <dbReference type="ChEBI" id="CHEBI:18420"/>
    </ligand>
</feature>
<comment type="caution">
    <text evidence="8">The sequence shown here is derived from an EMBL/GenBank/DDBJ whole genome shotgun (WGS) entry which is preliminary data.</text>
</comment>
<dbReference type="InterPro" id="IPR040442">
    <property type="entry name" value="Pyrv_kinase-like_dom_sf"/>
</dbReference>
<keyword evidence="4 6" id="KW-0460">Magnesium</keyword>
<feature type="domain" description="HpcH/HpaI aldolase/citrate lyase" evidence="7">
    <location>
        <begin position="6"/>
        <end position="211"/>
    </location>
</feature>
<evidence type="ECO:0000313" key="8">
    <source>
        <dbReference type="EMBL" id="MBJ3775983.1"/>
    </source>
</evidence>
<dbReference type="PANTHER" id="PTHR32308:SF10">
    <property type="entry name" value="CITRATE LYASE SUBUNIT BETA"/>
    <property type="match status" value="1"/>
</dbReference>
<dbReference type="EMBL" id="JAEKJA010000007">
    <property type="protein sequence ID" value="MBJ3775983.1"/>
    <property type="molecule type" value="Genomic_DNA"/>
</dbReference>
<feature type="binding site" evidence="5">
    <location>
        <position position="63"/>
    </location>
    <ligand>
        <name>substrate</name>
    </ligand>
</feature>
<dbReference type="AlphaFoldDB" id="A0A934IGE9"/>
<accession>A0A934IGE9</accession>
<dbReference type="SUPFAM" id="SSF51621">
    <property type="entry name" value="Phosphoenolpyruvate/pyruvate domain"/>
    <property type="match status" value="1"/>
</dbReference>
<sequence length="280" mass="28783">MTLLRRTVLYVPADNGRALQKARTLAADAVIVDLEDAVAPDRKVAAREAARTALDLGKEVALRINAAGTPWHDDDVAFAREAGFGAVVVPKVRRGRELADLAARLPATLWPMMETAAGILAAAEIAEAAAATGPAALVVGLNDLAAEVGATLGADRAELSHALQQCVLAGRAARLDVIDAVMNDIADTDALVAEAKAGRALGMTGKSVIHPAQIAPVNAVFAPDEAAVAQARAIVAAMAEAEAAGRSVATLDGRLVERLHADAARRILALAEAIAERDAS</sequence>
<gene>
    <name evidence="8" type="ORF">JCR33_09815</name>
</gene>
<protein>
    <submittedName>
        <fullName evidence="8">CoA ester lyase</fullName>
    </submittedName>
</protein>
<evidence type="ECO:0000256" key="4">
    <source>
        <dbReference type="ARBA" id="ARBA00022842"/>
    </source>
</evidence>
<keyword evidence="8" id="KW-0456">Lyase</keyword>
<dbReference type="GO" id="GO:0016829">
    <property type="term" value="F:lyase activity"/>
    <property type="evidence" value="ECO:0007669"/>
    <property type="project" value="UniProtKB-KW"/>
</dbReference>
<feature type="binding site" evidence="6">
    <location>
        <position position="114"/>
    </location>
    <ligand>
        <name>Mg(2+)</name>
        <dbReference type="ChEBI" id="CHEBI:18420"/>
    </ligand>
</feature>
<dbReference type="PANTHER" id="PTHR32308">
    <property type="entry name" value="LYASE BETA SUBUNIT, PUTATIVE (AFU_ORTHOLOGUE AFUA_4G13030)-RELATED"/>
    <property type="match status" value="1"/>
</dbReference>
<reference evidence="8" key="1">
    <citation type="submission" date="2020-12" db="EMBL/GenBank/DDBJ databases">
        <title>Bacterial taxonomy.</title>
        <authorList>
            <person name="Pan X."/>
        </authorList>
    </citation>
    <scope>NUCLEOTIDE SEQUENCE</scope>
    <source>
        <strain evidence="8">B2012</strain>
    </source>
</reference>
<evidence type="ECO:0000256" key="5">
    <source>
        <dbReference type="PIRSR" id="PIRSR015582-1"/>
    </source>
</evidence>
<dbReference type="InterPro" id="IPR011206">
    <property type="entry name" value="Citrate_lyase_beta/mcl1/mcl2"/>
</dbReference>
<dbReference type="GO" id="GO:0000287">
    <property type="term" value="F:magnesium ion binding"/>
    <property type="evidence" value="ECO:0007669"/>
    <property type="project" value="TreeGrafter"/>
</dbReference>
<evidence type="ECO:0000256" key="2">
    <source>
        <dbReference type="ARBA" id="ARBA00005568"/>
    </source>
</evidence>
<organism evidence="8 9">
    <name type="scientific">Acuticoccus mangrovi</name>
    <dbReference type="NCBI Taxonomy" id="2796142"/>
    <lineage>
        <taxon>Bacteria</taxon>
        <taxon>Pseudomonadati</taxon>
        <taxon>Pseudomonadota</taxon>
        <taxon>Alphaproteobacteria</taxon>
        <taxon>Hyphomicrobiales</taxon>
        <taxon>Amorphaceae</taxon>
        <taxon>Acuticoccus</taxon>
    </lineage>
</organism>
<name>A0A934IGE9_9HYPH</name>
<dbReference type="Pfam" id="PF03328">
    <property type="entry name" value="HpcH_HpaI"/>
    <property type="match status" value="1"/>
</dbReference>
<proteinExistence type="inferred from homology"/>
<evidence type="ECO:0000256" key="3">
    <source>
        <dbReference type="ARBA" id="ARBA00022723"/>
    </source>
</evidence>
<evidence type="ECO:0000313" key="9">
    <source>
        <dbReference type="Proteomes" id="UP000609531"/>
    </source>
</evidence>
<dbReference type="PIRSF" id="PIRSF015582">
    <property type="entry name" value="Cit_lyase_B"/>
    <property type="match status" value="1"/>
</dbReference>
<comment type="similarity">
    <text evidence="2">Belongs to the HpcH/HpaI aldolase family.</text>
</comment>
<dbReference type="Gene3D" id="3.20.20.60">
    <property type="entry name" value="Phosphoenolpyruvate-binding domains"/>
    <property type="match status" value="1"/>
</dbReference>
<evidence type="ECO:0000256" key="1">
    <source>
        <dbReference type="ARBA" id="ARBA00001946"/>
    </source>
</evidence>
<dbReference type="InterPro" id="IPR005000">
    <property type="entry name" value="Aldolase/citrate-lyase_domain"/>
</dbReference>
<evidence type="ECO:0000256" key="6">
    <source>
        <dbReference type="PIRSR" id="PIRSR015582-2"/>
    </source>
</evidence>
<dbReference type="InterPro" id="IPR015813">
    <property type="entry name" value="Pyrv/PenolPyrv_kinase-like_dom"/>
</dbReference>
<dbReference type="GO" id="GO:0006107">
    <property type="term" value="P:oxaloacetate metabolic process"/>
    <property type="evidence" value="ECO:0007669"/>
    <property type="project" value="TreeGrafter"/>
</dbReference>
<keyword evidence="3 6" id="KW-0479">Metal-binding</keyword>
<dbReference type="RefSeq" id="WP_198881875.1">
    <property type="nucleotide sequence ID" value="NZ_JAEKJA010000007.1"/>
</dbReference>
<keyword evidence="9" id="KW-1185">Reference proteome</keyword>